<dbReference type="SUPFAM" id="SSF48695">
    <property type="entry name" value="Multiheme cytochromes"/>
    <property type="match status" value="1"/>
</dbReference>
<feature type="binding site" description="axial binding residue" evidence="14">
    <location>
        <position position="332"/>
    </location>
    <ligand>
        <name>heme c</name>
        <dbReference type="ChEBI" id="CHEBI:61717"/>
        <label>5</label>
    </ligand>
    <ligandPart>
        <name>Fe</name>
        <dbReference type="ChEBI" id="CHEBI:18248"/>
    </ligandPart>
</feature>
<evidence type="ECO:0000256" key="3">
    <source>
        <dbReference type="ARBA" id="ARBA00009288"/>
    </source>
</evidence>
<feature type="binding site" evidence="14">
    <location>
        <position position="230"/>
    </location>
    <ligand>
        <name>Ca(2+)</name>
        <dbReference type="ChEBI" id="CHEBI:29108"/>
    </ligand>
</feature>
<dbReference type="FunFam" id="1.20.140.10:FF:000014">
    <property type="entry name" value="Cytochrome c-552"/>
    <property type="match status" value="1"/>
</dbReference>
<dbReference type="PANTHER" id="PTHR30633:SF0">
    <property type="entry name" value="CYTOCHROME C-552"/>
    <property type="match status" value="1"/>
</dbReference>
<keyword evidence="5 14" id="KW-0349">Heme</keyword>
<evidence type="ECO:0000256" key="2">
    <source>
        <dbReference type="ARBA" id="ARBA00005096"/>
    </source>
</evidence>
<dbReference type="EMBL" id="VWMK01000016">
    <property type="protein sequence ID" value="KAA3761900.1"/>
    <property type="molecule type" value="Genomic_DNA"/>
</dbReference>
<feature type="binding site" description="covalent" evidence="14">
    <location>
        <position position="227"/>
    </location>
    <ligand>
        <name>heme c</name>
        <dbReference type="ChEBI" id="CHEBI:61717"/>
        <label>3</label>
    </ligand>
</feature>
<name>A0A7J4XGE9_9BACE</name>
<feature type="binding site" description="axial binding residue" evidence="14">
    <location>
        <position position="228"/>
    </location>
    <ligand>
        <name>heme c</name>
        <dbReference type="ChEBI" id="CHEBI:61717"/>
        <label>3</label>
    </ligand>
    <ligandPart>
        <name>Fe</name>
        <dbReference type="ChEBI" id="CHEBI:18248"/>
    </ligandPart>
</feature>
<evidence type="ECO:0000256" key="7">
    <source>
        <dbReference type="ARBA" id="ARBA00022729"/>
    </source>
</evidence>
<keyword evidence="6 14" id="KW-0479">Metal-binding</keyword>
<dbReference type="GO" id="GO:0005506">
    <property type="term" value="F:iron ion binding"/>
    <property type="evidence" value="ECO:0007669"/>
    <property type="project" value="UniProtKB-UniRule"/>
</dbReference>
<comment type="cofactor">
    <cofactor evidence="14">
        <name>Ca(2+)</name>
        <dbReference type="ChEBI" id="CHEBI:29108"/>
    </cofactor>
    <text evidence="14">Binds 1 Ca(2+) ion per monomer.</text>
</comment>
<dbReference type="PIRSF" id="PIRSF000243">
    <property type="entry name" value="Cyt_c552"/>
    <property type="match status" value="1"/>
</dbReference>
<feature type="binding site" description="axial binding residue" evidence="14">
    <location>
        <position position="290"/>
    </location>
    <ligand>
        <name>heme c</name>
        <dbReference type="ChEBI" id="CHEBI:61717"/>
        <label>5</label>
    </ligand>
    <ligandPart>
        <name>Fe</name>
        <dbReference type="ChEBI" id="CHEBI:18248"/>
    </ligandPart>
</feature>
<feature type="binding site" evidence="14">
    <location>
        <position position="231"/>
    </location>
    <ligand>
        <name>Ca(2+)</name>
        <dbReference type="ChEBI" id="CHEBI:29108"/>
    </ligand>
</feature>
<feature type="binding site" description="covalent" evidence="14">
    <location>
        <position position="300"/>
    </location>
    <ligand>
        <name>heme c</name>
        <dbReference type="ChEBI" id="CHEBI:61717"/>
        <label>4</label>
    </ligand>
</feature>
<evidence type="ECO:0000256" key="11">
    <source>
        <dbReference type="ARBA" id="ARBA00023002"/>
    </source>
</evidence>
<comment type="cofactor">
    <cofactor evidence="14">
        <name>heme c</name>
        <dbReference type="ChEBI" id="CHEBI:61717"/>
    </cofactor>
    <text evidence="14">Binds 5 heme c groups covalently per monomer.</text>
</comment>
<evidence type="ECO:0000256" key="15">
    <source>
        <dbReference type="SAM" id="Phobius"/>
    </source>
</evidence>
<dbReference type="HAMAP" id="MF_01182">
    <property type="entry name" value="Cytochrom_C552"/>
    <property type="match status" value="1"/>
</dbReference>
<feature type="binding site" description="axial binding residue" evidence="14">
    <location>
        <position position="148"/>
    </location>
    <ligand>
        <name>heme c</name>
        <dbReference type="ChEBI" id="CHEBI:61717"/>
        <label>1</label>
    </ligand>
    <ligandPart>
        <name>Fe</name>
        <dbReference type="ChEBI" id="CHEBI:18248"/>
    </ligandPart>
</feature>
<protein>
    <recommendedName>
        <fullName evidence="14">Cytochrome c-552</fullName>
        <ecNumber evidence="14">1.7.2.2</ecNumber>
    </recommendedName>
    <alternativeName>
        <fullName evidence="14">Ammonia-forming cytochrome c nitrite reductase</fullName>
        <shortName evidence="14">Cytochrome c nitrite reductase</shortName>
    </alternativeName>
</protein>
<comment type="subcellular location">
    <subcellularLocation>
        <location evidence="1 14">Periplasm</location>
    </subcellularLocation>
</comment>
<evidence type="ECO:0000256" key="10">
    <source>
        <dbReference type="ARBA" id="ARBA00022982"/>
    </source>
</evidence>
<keyword evidence="9 14" id="KW-0106">Calcium</keyword>
<keyword evidence="15" id="KW-1133">Transmembrane helix</keyword>
<comment type="function">
    <text evidence="14">Catalyzes the reduction of nitrite to ammonia, consuming six electrons in the process.</text>
</comment>
<dbReference type="InterPro" id="IPR003321">
    <property type="entry name" value="Cyt_c552"/>
</dbReference>
<dbReference type="GO" id="GO:0019645">
    <property type="term" value="P:anaerobic electron transport chain"/>
    <property type="evidence" value="ECO:0007669"/>
    <property type="project" value="TreeGrafter"/>
</dbReference>
<evidence type="ECO:0000256" key="5">
    <source>
        <dbReference type="ARBA" id="ARBA00022617"/>
    </source>
</evidence>
<feature type="binding site" description="axial binding residue" evidence="14">
    <location>
        <position position="186"/>
    </location>
    <ligand>
        <name>heme c</name>
        <dbReference type="ChEBI" id="CHEBI:61717"/>
        <label>2</label>
    </ligand>
    <ligandPart>
        <name>Fe</name>
        <dbReference type="ChEBI" id="CHEBI:18248"/>
    </ligandPart>
</feature>
<dbReference type="InterPro" id="IPR036280">
    <property type="entry name" value="Multihaem_cyt_sf"/>
</dbReference>
<feature type="binding site" description="covalent" evidence="14">
    <location>
        <position position="297"/>
    </location>
    <ligand>
        <name>heme c</name>
        <dbReference type="ChEBI" id="CHEBI:61717"/>
        <label>4</label>
    </ligand>
</feature>
<dbReference type="GO" id="GO:0042279">
    <property type="term" value="F:nitrite reductase (cytochrome, ammonia-forming) activity"/>
    <property type="evidence" value="ECO:0007669"/>
    <property type="project" value="UniProtKB-UniRule"/>
</dbReference>
<feature type="binding site" description="covalent" evidence="14">
    <location>
        <position position="224"/>
    </location>
    <ligand>
        <name>heme c</name>
        <dbReference type="ChEBI" id="CHEBI:61717"/>
        <label>3</label>
    </ligand>
</feature>
<evidence type="ECO:0000313" key="17">
    <source>
        <dbReference type="Proteomes" id="UP000422221"/>
    </source>
</evidence>
<feature type="binding site" description="axial binding residue" evidence="14">
    <location>
        <position position="116"/>
    </location>
    <ligand>
        <name>heme c</name>
        <dbReference type="ChEBI" id="CHEBI:61717"/>
        <label>3</label>
    </ligand>
    <ligandPart>
        <name>Fe</name>
        <dbReference type="ChEBI" id="CHEBI:18248"/>
    </ligandPart>
</feature>
<evidence type="ECO:0000256" key="6">
    <source>
        <dbReference type="ARBA" id="ARBA00022723"/>
    </source>
</evidence>
<evidence type="ECO:0000313" key="16">
    <source>
        <dbReference type="EMBL" id="KAA3761900.1"/>
    </source>
</evidence>
<keyword evidence="8 14" id="KW-0574">Periplasm</keyword>
<accession>A0A7J4XGE9</accession>
<dbReference type="CDD" id="cd00548">
    <property type="entry name" value="NrfA-like"/>
    <property type="match status" value="1"/>
</dbReference>
<feature type="binding site" description="covalent" evidence="14">
    <location>
        <position position="328"/>
    </location>
    <ligand>
        <name>heme c</name>
        <dbReference type="ChEBI" id="CHEBI:61717"/>
        <label>5</label>
    </ligand>
</feature>
<feature type="binding site" description="covalent" evidence="14">
    <location>
        <position position="182"/>
    </location>
    <ligand>
        <name>heme c</name>
        <dbReference type="ChEBI" id="CHEBI:61717"/>
        <label>2</label>
    </ligand>
</feature>
<evidence type="ECO:0000256" key="4">
    <source>
        <dbReference type="ARBA" id="ARBA00022448"/>
    </source>
</evidence>
<dbReference type="AlphaFoldDB" id="A0A7J4XGE9"/>
<feature type="binding site" description="axial binding residue" evidence="14">
    <location>
        <position position="315"/>
    </location>
    <ligand>
        <name>heme c</name>
        <dbReference type="ChEBI" id="CHEBI:61717"/>
        <label>2</label>
    </ligand>
    <ligandPart>
        <name>Fe</name>
        <dbReference type="ChEBI" id="CHEBI:18248"/>
    </ligandPart>
</feature>
<dbReference type="GO" id="GO:0030288">
    <property type="term" value="C:outer membrane-bounded periplasmic space"/>
    <property type="evidence" value="ECO:0007669"/>
    <property type="project" value="TreeGrafter"/>
</dbReference>
<evidence type="ECO:0000256" key="1">
    <source>
        <dbReference type="ARBA" id="ARBA00004418"/>
    </source>
</evidence>
<feature type="binding site" description="covalent" evidence="14">
    <location>
        <position position="144"/>
    </location>
    <ligand>
        <name>heme c</name>
        <dbReference type="ChEBI" id="CHEBI:61717"/>
        <label>1</label>
    </ligand>
</feature>
<organism evidence="16 17">
    <name type="scientific">Bacteroides salyersiae</name>
    <dbReference type="NCBI Taxonomy" id="291644"/>
    <lineage>
        <taxon>Bacteria</taxon>
        <taxon>Pseudomonadati</taxon>
        <taxon>Bacteroidota</taxon>
        <taxon>Bacteroidia</taxon>
        <taxon>Bacteroidales</taxon>
        <taxon>Bacteroidaceae</taxon>
        <taxon>Bacteroides</taxon>
    </lineage>
</organism>
<feature type="transmembrane region" description="Helical" evidence="15">
    <location>
        <begin position="12"/>
        <end position="32"/>
    </location>
</feature>
<feature type="binding site" description="axial binding residue" evidence="14">
    <location>
        <position position="407"/>
    </location>
    <ligand>
        <name>heme c</name>
        <dbReference type="ChEBI" id="CHEBI:61717"/>
        <label>4</label>
    </ligand>
    <ligandPart>
        <name>Fe</name>
        <dbReference type="ChEBI" id="CHEBI:18248"/>
    </ligandPart>
</feature>
<comment type="pathway">
    <text evidence="2 14">Nitrogen metabolism; nitrate reduction (assimilation).</text>
</comment>
<evidence type="ECO:0000256" key="13">
    <source>
        <dbReference type="ARBA" id="ARBA00049131"/>
    </source>
</evidence>
<dbReference type="PANTHER" id="PTHR30633">
    <property type="entry name" value="CYTOCHROME C-552 RESPIRATORY NITRITE REDUCTASE"/>
    <property type="match status" value="1"/>
</dbReference>
<feature type="binding site" description="covalent" evidence="14">
    <location>
        <position position="185"/>
    </location>
    <ligand>
        <name>heme c</name>
        <dbReference type="ChEBI" id="CHEBI:61717"/>
        <label>2</label>
    </ligand>
</feature>
<evidence type="ECO:0000256" key="9">
    <source>
        <dbReference type="ARBA" id="ARBA00022837"/>
    </source>
</evidence>
<evidence type="ECO:0000256" key="14">
    <source>
        <dbReference type="HAMAP-Rule" id="MF_01182"/>
    </source>
</evidence>
<dbReference type="GO" id="GO:0005509">
    <property type="term" value="F:calcium ion binding"/>
    <property type="evidence" value="ECO:0007669"/>
    <property type="project" value="UniProtKB-UniRule"/>
</dbReference>
<dbReference type="Proteomes" id="UP000422221">
    <property type="component" value="Unassembled WGS sequence"/>
</dbReference>
<dbReference type="Gene3D" id="1.20.140.10">
    <property type="entry name" value="Butyryl-CoA Dehydrogenase, subunit A, domain 3"/>
    <property type="match status" value="1"/>
</dbReference>
<feature type="binding site" evidence="14">
    <location>
        <position position="278"/>
    </location>
    <ligand>
        <name>Ca(2+)</name>
        <dbReference type="ChEBI" id="CHEBI:29108"/>
    </ligand>
</feature>
<dbReference type="InterPro" id="IPR017570">
    <property type="entry name" value="Cyt_c_NO2Rdtase_formate-dep"/>
</dbReference>
<keyword evidence="4 14" id="KW-0813">Transport</keyword>
<feature type="binding site" description="covalent" evidence="14">
    <location>
        <position position="331"/>
    </location>
    <ligand>
        <name>heme c</name>
        <dbReference type="ChEBI" id="CHEBI:61717"/>
        <label>5</label>
    </ligand>
</feature>
<evidence type="ECO:0000256" key="12">
    <source>
        <dbReference type="ARBA" id="ARBA00023004"/>
    </source>
</evidence>
<proteinExistence type="inferred from homology"/>
<gene>
    <name evidence="14 16" type="primary">nrfA</name>
    <name evidence="16" type="ORF">F3F73_15345</name>
</gene>
<comment type="catalytic activity">
    <reaction evidence="13 14">
        <text>6 Fe(III)-[cytochrome c] + NH4(+) + 2 H2O = 6 Fe(II)-[cytochrome c] + nitrite + 8 H(+)</text>
        <dbReference type="Rhea" id="RHEA:13089"/>
        <dbReference type="Rhea" id="RHEA-COMP:10350"/>
        <dbReference type="Rhea" id="RHEA-COMP:14399"/>
        <dbReference type="ChEBI" id="CHEBI:15377"/>
        <dbReference type="ChEBI" id="CHEBI:15378"/>
        <dbReference type="ChEBI" id="CHEBI:16301"/>
        <dbReference type="ChEBI" id="CHEBI:28938"/>
        <dbReference type="ChEBI" id="CHEBI:29033"/>
        <dbReference type="ChEBI" id="CHEBI:29034"/>
        <dbReference type="EC" id="1.7.2.2"/>
    </reaction>
</comment>
<feature type="binding site" evidence="14">
    <location>
        <position position="231"/>
    </location>
    <ligand>
        <name>substrate</name>
    </ligand>
</feature>
<keyword evidence="15" id="KW-0812">Transmembrane</keyword>
<dbReference type="NCBIfam" id="NF008339">
    <property type="entry name" value="PRK11125.1"/>
    <property type="match status" value="1"/>
</dbReference>
<feature type="binding site" evidence="14">
    <location>
        <position position="279"/>
    </location>
    <ligand>
        <name>substrate</name>
    </ligand>
</feature>
<dbReference type="Pfam" id="PF02335">
    <property type="entry name" value="Cytochrom_C552"/>
    <property type="match status" value="1"/>
</dbReference>
<feature type="binding site" description="covalent" evidence="14">
    <location>
        <position position="147"/>
    </location>
    <ligand>
        <name>heme c</name>
        <dbReference type="ChEBI" id="CHEBI:61717"/>
        <label>1</label>
    </ligand>
</feature>
<reference evidence="16 17" key="1">
    <citation type="journal article" date="2019" name="Nat. Med.">
        <title>A library of human gut bacterial isolates paired with longitudinal multiomics data enables mechanistic microbiome research.</title>
        <authorList>
            <person name="Poyet M."/>
            <person name="Groussin M."/>
            <person name="Gibbons S.M."/>
            <person name="Avila-Pacheco J."/>
            <person name="Jiang X."/>
            <person name="Kearney S.M."/>
            <person name="Perrotta A.R."/>
            <person name="Berdy B."/>
            <person name="Zhao S."/>
            <person name="Lieberman T.D."/>
            <person name="Swanson P.K."/>
            <person name="Smith M."/>
            <person name="Roesemann S."/>
            <person name="Alexander J.E."/>
            <person name="Rich S.A."/>
            <person name="Livny J."/>
            <person name="Vlamakis H."/>
            <person name="Clish C."/>
            <person name="Bullock K."/>
            <person name="Deik A."/>
            <person name="Scott J."/>
            <person name="Pierce K.A."/>
            <person name="Xavier R.J."/>
            <person name="Alm E.J."/>
        </authorList>
    </citation>
    <scope>NUCLEOTIDE SEQUENCE [LARGE SCALE GENOMIC DNA]</scope>
    <source>
        <strain evidence="16 17">BIOML-A10</strain>
    </source>
</reference>
<evidence type="ECO:0000256" key="8">
    <source>
        <dbReference type="ARBA" id="ARBA00022764"/>
    </source>
</evidence>
<keyword evidence="11 14" id="KW-0560">Oxidoreductase</keyword>
<sequence>MKSKMKSWQEWLLFSSVMILVFMLGIGISSLLESRKEIATITYTQKVKITGVEARSPLFSKSYPREYQTWADTVTTHSLSDFQRDFSVDILTQRPEMVVLWAGYTFSKDYSTPRGHMYALNDAIHSLRTGAPMKAADGPQPSSCWACKSPDVPRLMQTIGVDSFYRQKWAALGSEIVNPVGCADCHEPENMNLHISRPALIEAFSRQGKDVNKASPQEMRSLACAQCHAEYYFQGDEKRLTFPWDKGLTVENIEKYYDEADFTDYIHKLSRARMLKAQHPDYEIFRMGIHAQRGVSCADCHMPYDEEGGIKYSDHHIQNPLAVVERTCQTCHRDNKETLRHNVYERQQKANELRNLLEKELTTAHIEAKFAWDKGATENEMQEALTYIRQAQWRWDFGVSSHGASFHAPQETMRILGHGLDKAYKARMAIAKVLIRHGYSDDVPLPDISTKQKAQQYIGLDISTEKAAKEKFLKEVIPMWIQEAKENKRIAGI</sequence>
<dbReference type="Gene3D" id="1.10.1130.10">
    <property type="entry name" value="Flavocytochrome C3, Chain A"/>
    <property type="match status" value="1"/>
</dbReference>
<dbReference type="EC" id="1.7.2.2" evidence="14"/>
<dbReference type="RefSeq" id="WP_130059388.1">
    <property type="nucleotide sequence ID" value="NZ_JADNPJ010000013.1"/>
</dbReference>
<dbReference type="GO" id="GO:0042128">
    <property type="term" value="P:nitrate assimilation"/>
    <property type="evidence" value="ECO:0007669"/>
    <property type="project" value="UniProtKB-UniRule"/>
</dbReference>
<keyword evidence="15" id="KW-0472">Membrane</keyword>
<keyword evidence="7 14" id="KW-0732">Signal</keyword>
<comment type="similarity">
    <text evidence="3 14">Belongs to the cytochrome c-552 family.</text>
</comment>
<dbReference type="UniPathway" id="UPA00653"/>
<keyword evidence="12 14" id="KW-0408">Iron</keyword>
<comment type="caution">
    <text evidence="16">The sequence shown here is derived from an EMBL/GenBank/DDBJ whole genome shotgun (WGS) entry which is preliminary data.</text>
</comment>
<dbReference type="GO" id="GO:0020037">
    <property type="term" value="F:heme binding"/>
    <property type="evidence" value="ECO:0007669"/>
    <property type="project" value="InterPro"/>
</dbReference>
<keyword evidence="10 14" id="KW-0249">Electron transport</keyword>
<feature type="binding site" description="axial binding residue" evidence="14">
    <location>
        <position position="301"/>
    </location>
    <ligand>
        <name>heme c</name>
        <dbReference type="ChEBI" id="CHEBI:61717"/>
        <label>4</label>
    </ligand>
    <ligandPart>
        <name>Fe</name>
        <dbReference type="ChEBI" id="CHEBI:18248"/>
    </ligandPart>
</feature>
<feature type="binding site" evidence="14">
    <location>
        <position position="276"/>
    </location>
    <ligand>
        <name>Ca(2+)</name>
        <dbReference type="ChEBI" id="CHEBI:29108"/>
    </ligand>
</feature>